<protein>
    <submittedName>
        <fullName evidence="2">Uncharacterized protein</fullName>
    </submittedName>
</protein>
<organism evidence="2 3">
    <name type="scientific">Favolaschia claudopus</name>
    <dbReference type="NCBI Taxonomy" id="2862362"/>
    <lineage>
        <taxon>Eukaryota</taxon>
        <taxon>Fungi</taxon>
        <taxon>Dikarya</taxon>
        <taxon>Basidiomycota</taxon>
        <taxon>Agaricomycotina</taxon>
        <taxon>Agaricomycetes</taxon>
        <taxon>Agaricomycetidae</taxon>
        <taxon>Agaricales</taxon>
        <taxon>Marasmiineae</taxon>
        <taxon>Mycenaceae</taxon>
        <taxon>Favolaschia</taxon>
    </lineage>
</organism>
<reference evidence="2 3" key="1">
    <citation type="journal article" date="2024" name="J Genomics">
        <title>Draft genome sequencing and assembly of Favolaschia claudopus CIRM-BRFM 2984 isolated from oak limbs.</title>
        <authorList>
            <person name="Navarro D."/>
            <person name="Drula E."/>
            <person name="Chaduli D."/>
            <person name="Cazenave R."/>
            <person name="Ahrendt S."/>
            <person name="Wang J."/>
            <person name="Lipzen A."/>
            <person name="Daum C."/>
            <person name="Barry K."/>
            <person name="Grigoriev I.V."/>
            <person name="Favel A."/>
            <person name="Rosso M.N."/>
            <person name="Martin F."/>
        </authorList>
    </citation>
    <scope>NUCLEOTIDE SEQUENCE [LARGE SCALE GENOMIC DNA]</scope>
    <source>
        <strain evidence="2 3">CIRM-BRFM 2984</strain>
    </source>
</reference>
<evidence type="ECO:0000256" key="1">
    <source>
        <dbReference type="SAM" id="SignalP"/>
    </source>
</evidence>
<proteinExistence type="predicted"/>
<evidence type="ECO:0000313" key="2">
    <source>
        <dbReference type="EMBL" id="KAK7012234.1"/>
    </source>
</evidence>
<feature type="signal peptide" evidence="1">
    <location>
        <begin position="1"/>
        <end position="18"/>
    </location>
</feature>
<evidence type="ECO:0000313" key="3">
    <source>
        <dbReference type="Proteomes" id="UP001362999"/>
    </source>
</evidence>
<dbReference type="AlphaFoldDB" id="A0AAW0AHK7"/>
<feature type="chain" id="PRO_5043328842" evidence="1">
    <location>
        <begin position="19"/>
        <end position="113"/>
    </location>
</feature>
<name>A0AAW0AHK7_9AGAR</name>
<gene>
    <name evidence="2" type="ORF">R3P38DRAFT_1585971</name>
</gene>
<keyword evidence="3" id="KW-1185">Reference proteome</keyword>
<accession>A0AAW0AHK7</accession>
<comment type="caution">
    <text evidence="2">The sequence shown here is derived from an EMBL/GenBank/DDBJ whole genome shotgun (WGS) entry which is preliminary data.</text>
</comment>
<keyword evidence="1" id="KW-0732">Signal</keyword>
<dbReference type="EMBL" id="JAWWNJ010000066">
    <property type="protein sequence ID" value="KAK7012234.1"/>
    <property type="molecule type" value="Genomic_DNA"/>
</dbReference>
<dbReference type="Proteomes" id="UP001362999">
    <property type="component" value="Unassembled WGS sequence"/>
</dbReference>
<sequence>MFLLPVTLESFILVNCVAISTIPDSCSFVANAVTLQKFPSSHIQDLVRHSRPLGLKPTAPQKLESQALLLRPSRSQLLCLSVIFDNGLYLELFDILNLHRRTSRVSFSSQAHP</sequence>